<sequence length="227" mass="26348">MNTCCPQFKVVSRRTIKREIMAMFLSQRKETMGVILASPGRVSFTSDNWKSEVSKHSYICITCHYIDADWELDKRIVWFKKIDPPYDGASIADEVHLAFREWRFEKKVMCITLDNAAYNDRMINCLQTHLSKGSLPLSGKFFQICCCAHILNLVVQTGLTLIDPATGKLRDGIMYLKASGIRLYKFYSTAKTIFNLEESRRLKPDMPIRWNSTYTMLGCCLYYREVF</sequence>
<proteinExistence type="predicted"/>
<dbReference type="EnsemblPlants" id="AVESA.00010b.r2.2DG0340270.1">
    <property type="protein sequence ID" value="AVESA.00010b.r2.2DG0340270.1.CDS.1"/>
    <property type="gene ID" value="AVESA.00010b.r2.2DG0340270"/>
</dbReference>
<dbReference type="Proteomes" id="UP001732700">
    <property type="component" value="Chromosome 2D"/>
</dbReference>
<keyword evidence="2" id="KW-1185">Reference proteome</keyword>
<name>A0ACD5UYX2_AVESA</name>
<accession>A0ACD5UYX2</accession>
<reference evidence="1" key="2">
    <citation type="submission" date="2025-09" db="UniProtKB">
        <authorList>
            <consortium name="EnsemblPlants"/>
        </authorList>
    </citation>
    <scope>IDENTIFICATION</scope>
</reference>
<evidence type="ECO:0000313" key="2">
    <source>
        <dbReference type="Proteomes" id="UP001732700"/>
    </source>
</evidence>
<reference evidence="1" key="1">
    <citation type="submission" date="2021-05" db="EMBL/GenBank/DDBJ databases">
        <authorList>
            <person name="Scholz U."/>
            <person name="Mascher M."/>
            <person name="Fiebig A."/>
        </authorList>
    </citation>
    <scope>NUCLEOTIDE SEQUENCE [LARGE SCALE GENOMIC DNA]</scope>
</reference>
<evidence type="ECO:0000313" key="1">
    <source>
        <dbReference type="EnsemblPlants" id="AVESA.00010b.r2.2DG0340270.1.CDS.1"/>
    </source>
</evidence>
<protein>
    <submittedName>
        <fullName evidence="1">Uncharacterized protein</fullName>
    </submittedName>
</protein>
<organism evidence="1 2">
    <name type="scientific">Avena sativa</name>
    <name type="common">Oat</name>
    <dbReference type="NCBI Taxonomy" id="4498"/>
    <lineage>
        <taxon>Eukaryota</taxon>
        <taxon>Viridiplantae</taxon>
        <taxon>Streptophyta</taxon>
        <taxon>Embryophyta</taxon>
        <taxon>Tracheophyta</taxon>
        <taxon>Spermatophyta</taxon>
        <taxon>Magnoliopsida</taxon>
        <taxon>Liliopsida</taxon>
        <taxon>Poales</taxon>
        <taxon>Poaceae</taxon>
        <taxon>BOP clade</taxon>
        <taxon>Pooideae</taxon>
        <taxon>Poodae</taxon>
        <taxon>Poeae</taxon>
        <taxon>Poeae Chloroplast Group 1 (Aveneae type)</taxon>
        <taxon>Aveninae</taxon>
        <taxon>Avena</taxon>
    </lineage>
</organism>